<dbReference type="GO" id="GO:0007018">
    <property type="term" value="P:microtubule-based movement"/>
    <property type="evidence" value="ECO:0007669"/>
    <property type="project" value="InterPro"/>
</dbReference>
<dbReference type="InterPro" id="IPR041228">
    <property type="entry name" value="Dynein_C"/>
</dbReference>
<dbReference type="Gene3D" id="1.20.1270.280">
    <property type="match status" value="1"/>
</dbReference>
<evidence type="ECO:0000313" key="3">
    <source>
        <dbReference type="Proteomes" id="UP001311232"/>
    </source>
</evidence>
<dbReference type="Proteomes" id="UP001311232">
    <property type="component" value="Unassembled WGS sequence"/>
</dbReference>
<name>A0AAV9RFN3_9TELE</name>
<dbReference type="GO" id="GO:0045505">
    <property type="term" value="F:dynein intermediate chain binding"/>
    <property type="evidence" value="ECO:0007669"/>
    <property type="project" value="InterPro"/>
</dbReference>
<gene>
    <name evidence="2" type="ORF">CRENBAI_010987</name>
</gene>
<keyword evidence="3" id="KW-1185">Reference proteome</keyword>
<dbReference type="PANTHER" id="PTHR46532:SF15">
    <property type="entry name" value="CYTOPLASMIC DYNEIN 2 HEAVY CHAIN 1"/>
    <property type="match status" value="1"/>
</dbReference>
<proteinExistence type="predicted"/>
<dbReference type="GO" id="GO:0051959">
    <property type="term" value="F:dynein light intermediate chain binding"/>
    <property type="evidence" value="ECO:0007669"/>
    <property type="project" value="InterPro"/>
</dbReference>
<dbReference type="AlphaFoldDB" id="A0AAV9RFN3"/>
<dbReference type="Pfam" id="PF18199">
    <property type="entry name" value="Dynein_C"/>
    <property type="match status" value="2"/>
</dbReference>
<feature type="non-terminal residue" evidence="2">
    <location>
        <position position="1"/>
    </location>
</feature>
<dbReference type="InterPro" id="IPR043160">
    <property type="entry name" value="Dynein_C_barrel"/>
</dbReference>
<evidence type="ECO:0000313" key="2">
    <source>
        <dbReference type="EMBL" id="KAK5607808.1"/>
    </source>
</evidence>
<feature type="domain" description="Dynein heavy chain C-terminal" evidence="1">
    <location>
        <begin position="137"/>
        <end position="277"/>
    </location>
</feature>
<feature type="domain" description="Dynein heavy chain C-terminal" evidence="1">
    <location>
        <begin position="2"/>
        <end position="65"/>
    </location>
</feature>
<evidence type="ECO:0000259" key="1">
    <source>
        <dbReference type="Pfam" id="PF18199"/>
    </source>
</evidence>
<comment type="caution">
    <text evidence="2">The sequence shown here is derived from an EMBL/GenBank/DDBJ whole genome shotgun (WGS) entry which is preliminary data.</text>
</comment>
<dbReference type="EMBL" id="JAHHUM010001939">
    <property type="protein sequence ID" value="KAK5607808.1"/>
    <property type="molecule type" value="Genomic_DNA"/>
</dbReference>
<dbReference type="InterPro" id="IPR026983">
    <property type="entry name" value="DHC"/>
</dbReference>
<dbReference type="FunFam" id="3.10.490.20:FF:000007">
    <property type="entry name" value="Dynein cytoplasmic 2 heavy chain 1"/>
    <property type="match status" value="1"/>
</dbReference>
<dbReference type="Gene3D" id="3.10.490.20">
    <property type="match status" value="1"/>
</dbReference>
<reference evidence="2 3" key="1">
    <citation type="submission" date="2021-06" db="EMBL/GenBank/DDBJ databases">
        <authorList>
            <person name="Palmer J.M."/>
        </authorList>
    </citation>
    <scope>NUCLEOTIDE SEQUENCE [LARGE SCALE GENOMIC DNA]</scope>
    <source>
        <strain evidence="2 3">MEX-2019</strain>
        <tissue evidence="2">Muscle</tissue>
    </source>
</reference>
<accession>A0AAV9RFN3</accession>
<protein>
    <recommendedName>
        <fullName evidence="1">Dynein heavy chain C-terminal domain-containing protein</fullName>
    </recommendedName>
</protein>
<dbReference type="PANTHER" id="PTHR46532">
    <property type="entry name" value="MALE FERTILITY FACTOR KL5"/>
    <property type="match status" value="1"/>
</dbReference>
<organism evidence="2 3">
    <name type="scientific">Crenichthys baileyi</name>
    <name type="common">White River springfish</name>
    <dbReference type="NCBI Taxonomy" id="28760"/>
    <lineage>
        <taxon>Eukaryota</taxon>
        <taxon>Metazoa</taxon>
        <taxon>Chordata</taxon>
        <taxon>Craniata</taxon>
        <taxon>Vertebrata</taxon>
        <taxon>Euteleostomi</taxon>
        <taxon>Actinopterygii</taxon>
        <taxon>Neopterygii</taxon>
        <taxon>Teleostei</taxon>
        <taxon>Neoteleostei</taxon>
        <taxon>Acanthomorphata</taxon>
        <taxon>Ovalentaria</taxon>
        <taxon>Atherinomorphae</taxon>
        <taxon>Cyprinodontiformes</taxon>
        <taxon>Goodeidae</taxon>
        <taxon>Crenichthys</taxon>
    </lineage>
</organism>
<dbReference type="GO" id="GO:0005858">
    <property type="term" value="C:axonemal dynein complex"/>
    <property type="evidence" value="ECO:0007669"/>
    <property type="project" value="TreeGrafter"/>
</dbReference>
<sequence>SIHQSLAALSKVIRGTQLLTPDVQKLATALLNQECPVTWQNKWEGPEEPMQYLRAVVTRALAIQEQEVCVPEGTQGAGFVSTDCHSGSLSKTLSPRMLPGRRTMAAHCSPIRDGLNAEDKFRCNSWVERASRQALLSDILDLSELFHPDTFLNALRQETARSIGCSMDSLVFLSSWRSPVAQAKIQVKVGGLQLEGCRFDGVHLSENQHDSPSVSAVPACYMAWAPQSSAADSTDSEESIWLPLYTSSERVKLVTHISLPCGANPNQWIQAGAALFLKQQ</sequence>